<dbReference type="EMBL" id="PUJY01000076">
    <property type="protein sequence ID" value="TDB44210.1"/>
    <property type="molecule type" value="Genomic_DNA"/>
</dbReference>
<dbReference type="InterPro" id="IPR014944">
    <property type="entry name" value="Toxin_SymE-like"/>
</dbReference>
<proteinExistence type="predicted"/>
<accession>A0A4R4ITR7</accession>
<dbReference type="Proteomes" id="UP000295598">
    <property type="component" value="Unassembled WGS sequence"/>
</dbReference>
<dbReference type="AlphaFoldDB" id="A0A4R4ITR7"/>
<protein>
    <recommendedName>
        <fullName evidence="1">Toxin SymE-like domain-containing protein</fullName>
    </recommendedName>
</protein>
<evidence type="ECO:0000313" key="3">
    <source>
        <dbReference type="Proteomes" id="UP000295598"/>
    </source>
</evidence>
<dbReference type="Pfam" id="PF08845">
    <property type="entry name" value="SymE_toxin"/>
    <property type="match status" value="1"/>
</dbReference>
<name>A0A4R4ITR7_9GAMM</name>
<feature type="domain" description="Toxin SymE-like" evidence="1">
    <location>
        <begin position="2"/>
        <end position="35"/>
    </location>
</feature>
<dbReference type="GO" id="GO:0003723">
    <property type="term" value="F:RNA binding"/>
    <property type="evidence" value="ECO:0007669"/>
    <property type="project" value="InterPro"/>
</dbReference>
<reference evidence="2 3" key="1">
    <citation type="journal article" date="2019" name="Int. J. Syst. Evol. Microbiol.">
        <title>Photorhabdus khanii subsp. guanajuatensis subsp. nov., isolated from Heterorhabditis atacamensis, and Photorhabdus luminescens subsp. mexicana subsp. nov., isolated from Heterorhabditis mexicana entomopathogenic nematodes.</title>
        <authorList>
            <person name="Machado R.A.R."/>
            <person name="Bruno P."/>
            <person name="Arce C.C.M."/>
            <person name="Liechti N."/>
            <person name="Kohler A."/>
            <person name="Bernal J."/>
            <person name="Bruggmann R."/>
            <person name="Turlings T.C.J."/>
        </authorList>
    </citation>
    <scope>NUCLEOTIDE SEQUENCE [LARGE SCALE GENOMIC DNA]</scope>
    <source>
        <strain evidence="2 3">MEX20-17</strain>
    </source>
</reference>
<dbReference type="GO" id="GO:0005737">
    <property type="term" value="C:cytoplasm"/>
    <property type="evidence" value="ECO:0007669"/>
    <property type="project" value="InterPro"/>
</dbReference>
<organism evidence="2 3">
    <name type="scientific">Photorhabdus khanii subsp. guanajuatensis</name>
    <dbReference type="NCBI Taxonomy" id="2100166"/>
    <lineage>
        <taxon>Bacteria</taxon>
        <taxon>Pseudomonadati</taxon>
        <taxon>Pseudomonadota</taxon>
        <taxon>Gammaproteobacteria</taxon>
        <taxon>Enterobacterales</taxon>
        <taxon>Morganellaceae</taxon>
        <taxon>Photorhabdus</taxon>
    </lineage>
</organism>
<dbReference type="GO" id="GO:0016788">
    <property type="term" value="F:hydrolase activity, acting on ester bonds"/>
    <property type="evidence" value="ECO:0007669"/>
    <property type="project" value="InterPro"/>
</dbReference>
<dbReference type="GO" id="GO:0016070">
    <property type="term" value="P:RNA metabolic process"/>
    <property type="evidence" value="ECO:0007669"/>
    <property type="project" value="InterPro"/>
</dbReference>
<sequence length="39" mass="4380">MYPQLTVKGRWLGELGFITGQSVIITTEKGWLIISKIAM</sequence>
<gene>
    <name evidence="2" type="ORF">C5467_22785</name>
</gene>
<evidence type="ECO:0000259" key="1">
    <source>
        <dbReference type="Pfam" id="PF08845"/>
    </source>
</evidence>
<comment type="caution">
    <text evidence="2">The sequence shown here is derived from an EMBL/GenBank/DDBJ whole genome shotgun (WGS) entry which is preliminary data.</text>
</comment>
<evidence type="ECO:0000313" key="2">
    <source>
        <dbReference type="EMBL" id="TDB44210.1"/>
    </source>
</evidence>